<proteinExistence type="predicted"/>
<gene>
    <name evidence="2" type="ORF">SMN809_LOCUS70630</name>
</gene>
<feature type="non-terminal residue" evidence="2">
    <location>
        <position position="1"/>
    </location>
</feature>
<dbReference type="Proteomes" id="UP000676336">
    <property type="component" value="Unassembled WGS sequence"/>
</dbReference>
<evidence type="ECO:0000313" key="3">
    <source>
        <dbReference type="Proteomes" id="UP000676336"/>
    </source>
</evidence>
<evidence type="ECO:0000313" key="2">
    <source>
        <dbReference type="EMBL" id="CAF5186385.1"/>
    </source>
</evidence>
<sequence>MEPVSSDLHYCPVTQFIGDSLKYLVCQNEKFGIQIQRHIQDLLGHELNPLCYPILFDQIKIQVDKFFDANGQVICSEQNTQFIDNVIVIMRSVFEMKAQQAVQNALEGPATTTGSTNTLGIVPNNNAGSPSSVVNSSSNDPNSSSTSGSGRNGSQQTNENPLANVNSLEQLVLNIVRYARQLDTSVAAVPIRIRVCQLVESMMKRRDDLSFRQEIKFRNKLVEYLTDWIMGNSHQFNQVHALGQSAAGVGVGSGVNVTTSQLVVDQYQHLARELDQASMEAVATLLHSLPLQP</sequence>
<comment type="caution">
    <text evidence="2">The sequence shown here is derived from an EMBL/GenBank/DDBJ whole genome shotgun (WGS) entry which is preliminary data.</text>
</comment>
<dbReference type="AlphaFoldDB" id="A0A8S3HNJ4"/>
<feature type="region of interest" description="Disordered" evidence="1">
    <location>
        <begin position="113"/>
        <end position="160"/>
    </location>
</feature>
<name>A0A8S3HNJ4_9BILA</name>
<accession>A0A8S3HNJ4</accession>
<protein>
    <submittedName>
        <fullName evidence="2">Uncharacterized protein</fullName>
    </submittedName>
</protein>
<reference evidence="2" key="1">
    <citation type="submission" date="2021-02" db="EMBL/GenBank/DDBJ databases">
        <authorList>
            <person name="Nowell W R."/>
        </authorList>
    </citation>
    <scope>NUCLEOTIDE SEQUENCE</scope>
</reference>
<organism evidence="2 3">
    <name type="scientific">Rotaria magnacalcarata</name>
    <dbReference type="NCBI Taxonomy" id="392030"/>
    <lineage>
        <taxon>Eukaryota</taxon>
        <taxon>Metazoa</taxon>
        <taxon>Spiralia</taxon>
        <taxon>Gnathifera</taxon>
        <taxon>Rotifera</taxon>
        <taxon>Eurotatoria</taxon>
        <taxon>Bdelloidea</taxon>
        <taxon>Philodinida</taxon>
        <taxon>Philodinidae</taxon>
        <taxon>Rotaria</taxon>
    </lineage>
</organism>
<evidence type="ECO:0000256" key="1">
    <source>
        <dbReference type="SAM" id="MobiDB-lite"/>
    </source>
</evidence>
<dbReference type="EMBL" id="CAJOBI010321869">
    <property type="protein sequence ID" value="CAF5186385.1"/>
    <property type="molecule type" value="Genomic_DNA"/>
</dbReference>
<feature type="compositionally biased region" description="Low complexity" evidence="1">
    <location>
        <begin position="122"/>
        <end position="154"/>
    </location>
</feature>